<protein>
    <recommendedName>
        <fullName evidence="4">Rpn family recombination-promoting nuclease/putative transposase</fullName>
    </recommendedName>
</protein>
<feature type="coiled-coil region" evidence="1">
    <location>
        <begin position="270"/>
        <end position="319"/>
    </location>
</feature>
<dbReference type="EMBL" id="RHJS01000002">
    <property type="protein sequence ID" value="RRK31482.1"/>
    <property type="molecule type" value="Genomic_DNA"/>
</dbReference>
<evidence type="ECO:0000256" key="1">
    <source>
        <dbReference type="SAM" id="Coils"/>
    </source>
</evidence>
<dbReference type="Proteomes" id="UP000274920">
    <property type="component" value="Unassembled WGS sequence"/>
</dbReference>
<evidence type="ECO:0008006" key="4">
    <source>
        <dbReference type="Google" id="ProtNLM"/>
    </source>
</evidence>
<keyword evidence="3" id="KW-1185">Reference proteome</keyword>
<dbReference type="RefSeq" id="WP_125127143.1">
    <property type="nucleotide sequence ID" value="NZ_RHJS01000002.1"/>
</dbReference>
<comment type="caution">
    <text evidence="2">The sequence shown here is derived from an EMBL/GenBank/DDBJ whole genome shotgun (WGS) entry which is preliminary data.</text>
</comment>
<dbReference type="AlphaFoldDB" id="A0A426DFJ2"/>
<reference evidence="2" key="1">
    <citation type="submission" date="2018-10" db="EMBL/GenBank/DDBJ databases">
        <title>Schaedlerella arabinophila gen. nov. sp. nov., isolated from the mouse intestinal tract and comparative analysis with the genome of the closely related altered Schaedler flora strain ASF502.</title>
        <authorList>
            <person name="Miyake S."/>
            <person name="Soh M."/>
            <person name="Seedorf H."/>
        </authorList>
    </citation>
    <scope>NUCLEOTIDE SEQUENCE [LARGE SCALE GENOMIC DNA]</scope>
    <source>
        <strain evidence="2">DSM 106076</strain>
    </source>
</reference>
<keyword evidence="1" id="KW-0175">Coiled coil</keyword>
<organism evidence="2 3">
    <name type="scientific">Schaedlerella arabinosiphila</name>
    <dbReference type="NCBI Taxonomy" id="2044587"/>
    <lineage>
        <taxon>Bacteria</taxon>
        <taxon>Bacillati</taxon>
        <taxon>Bacillota</taxon>
        <taxon>Clostridia</taxon>
        <taxon>Lachnospirales</taxon>
        <taxon>Lachnospiraceae</taxon>
        <taxon>Schaedlerella</taxon>
    </lineage>
</organism>
<sequence>MVKNFRLEDKNLWDEIFNTIVDVMPEQLFPLFKEVYGKEYPKGTPVIRLSTVSSTYLEDPDAPPSSRRSDTAILVNGTDYYHLECQMHNDEYMVIRMITYDIHFAMQHSTSKDEQEGGFIMRFPSSAVIYPEKNRELPETLRCRIIFQDGSQHIYQIPTVRIQSYSMQEICDKHLLIFIPYVLLRLRPKLNPNRKNPLTEKELTDLVNEAIVILQKELEQGNLTQQEYSDYLNLFRFAADKIFKDKKHSKFRKGVHQMTSLYDQLPSVREKRLRAKLEGMLEEMRLENENALARKEAELAEKEAELVRLKELLDKHHILPSP</sequence>
<evidence type="ECO:0000313" key="3">
    <source>
        <dbReference type="Proteomes" id="UP000274920"/>
    </source>
</evidence>
<evidence type="ECO:0000313" key="2">
    <source>
        <dbReference type="EMBL" id="RRK31482.1"/>
    </source>
</evidence>
<accession>A0A426DFJ2</accession>
<name>A0A426DFJ2_9FIRM</name>
<gene>
    <name evidence="2" type="ORF">EBB54_08970</name>
</gene>
<proteinExistence type="predicted"/>